<evidence type="ECO:0000313" key="4">
    <source>
        <dbReference type="Proteomes" id="UP000006222"/>
    </source>
</evidence>
<evidence type="ECO:0000256" key="2">
    <source>
        <dbReference type="SAM" id="Phobius"/>
    </source>
</evidence>
<dbReference type="EMBL" id="AFAR01000093">
    <property type="protein sequence ID" value="EGF28389.1"/>
    <property type="molecule type" value="Genomic_DNA"/>
</dbReference>
<proteinExistence type="predicted"/>
<keyword evidence="2" id="KW-0472">Membrane</keyword>
<name>F2APM6_RHOBT</name>
<keyword evidence="2" id="KW-0812">Transmembrane</keyword>
<dbReference type="PATRIC" id="fig|991778.3.peg.1738"/>
<accession>F2APM6</accession>
<comment type="caution">
    <text evidence="3">The sequence shown here is derived from an EMBL/GenBank/DDBJ whole genome shotgun (WGS) entry which is preliminary data.</text>
</comment>
<evidence type="ECO:0000256" key="1">
    <source>
        <dbReference type="SAM" id="MobiDB-lite"/>
    </source>
</evidence>
<feature type="region of interest" description="Disordered" evidence="1">
    <location>
        <begin position="1"/>
        <end position="23"/>
    </location>
</feature>
<dbReference type="RefSeq" id="WP_007325587.1">
    <property type="nucleotide sequence ID" value="NZ_AFAR01000093.1"/>
</dbReference>
<feature type="region of interest" description="Disordered" evidence="1">
    <location>
        <begin position="233"/>
        <end position="257"/>
    </location>
</feature>
<gene>
    <name evidence="3" type="ORF">RBWH47_03382</name>
</gene>
<reference evidence="3 4" key="1">
    <citation type="journal article" date="2013" name="Mar. Genomics">
        <title>Expression of sulfatases in Rhodopirellula baltica and the diversity of sulfatases in the genus Rhodopirellula.</title>
        <authorList>
            <person name="Wegner C.E."/>
            <person name="Richter-Heitmann T."/>
            <person name="Klindworth A."/>
            <person name="Klockow C."/>
            <person name="Richter M."/>
            <person name="Achstetter T."/>
            <person name="Glockner F.O."/>
            <person name="Harder J."/>
        </authorList>
    </citation>
    <scope>NUCLEOTIDE SEQUENCE [LARGE SCALE GENOMIC DNA]</scope>
    <source>
        <strain evidence="3 4">WH47</strain>
    </source>
</reference>
<evidence type="ECO:0008006" key="5">
    <source>
        <dbReference type="Google" id="ProtNLM"/>
    </source>
</evidence>
<protein>
    <recommendedName>
        <fullName evidence="5">Transmembrane protein</fullName>
    </recommendedName>
</protein>
<keyword evidence="2" id="KW-1133">Transmembrane helix</keyword>
<organism evidence="3 4">
    <name type="scientific">Rhodopirellula baltica WH47</name>
    <dbReference type="NCBI Taxonomy" id="991778"/>
    <lineage>
        <taxon>Bacteria</taxon>
        <taxon>Pseudomonadati</taxon>
        <taxon>Planctomycetota</taxon>
        <taxon>Planctomycetia</taxon>
        <taxon>Pirellulales</taxon>
        <taxon>Pirellulaceae</taxon>
        <taxon>Rhodopirellula</taxon>
    </lineage>
</organism>
<feature type="transmembrane region" description="Helical" evidence="2">
    <location>
        <begin position="31"/>
        <end position="57"/>
    </location>
</feature>
<evidence type="ECO:0000313" key="3">
    <source>
        <dbReference type="EMBL" id="EGF28389.1"/>
    </source>
</evidence>
<dbReference type="Proteomes" id="UP000006222">
    <property type="component" value="Unassembled WGS sequence"/>
</dbReference>
<sequence length="257" mass="29182">MSATSATPSSGSTAAQSPQSKRPRKRLATGYRILLISLSSLIVAGLLFVAIQMFGYVEGTEFAPKHFQTRQFSFYEIPLVHWQITPIRRVSTTPETARYLTQSKTLVMPNSVPTRWDLVEIKHGMQSLEPRDPALLVDHLRLMEDGTAVWKQWSKKNPKLAKQFWPTIDKLADRELYILIPRLMELTRDVEDVATLKTVVSDYLAEEYVSLIRDMRDAQRDELADALLAEALEESPDNPELQSLKKDRQTADPVGQT</sequence>
<feature type="compositionally biased region" description="Low complexity" evidence="1">
    <location>
        <begin position="1"/>
        <end position="20"/>
    </location>
</feature>
<dbReference type="AlphaFoldDB" id="F2APM6"/>